<gene>
    <name evidence="2" type="ORF">AVDCRST_MAG68-4433</name>
</gene>
<feature type="region of interest" description="Disordered" evidence="1">
    <location>
        <begin position="1"/>
        <end position="150"/>
    </location>
</feature>
<organism evidence="2">
    <name type="scientific">uncultured Gemmatimonadota bacterium</name>
    <dbReference type="NCBI Taxonomy" id="203437"/>
    <lineage>
        <taxon>Bacteria</taxon>
        <taxon>Pseudomonadati</taxon>
        <taxon>Gemmatimonadota</taxon>
        <taxon>environmental samples</taxon>
    </lineage>
</organism>
<feature type="non-terminal residue" evidence="2">
    <location>
        <position position="150"/>
    </location>
</feature>
<feature type="compositionally biased region" description="Pro residues" evidence="1">
    <location>
        <begin position="115"/>
        <end position="125"/>
    </location>
</feature>
<sequence length="150" mass="15216">DRRSVDAPGAGGGRRGGGAGGGAGGGGDRAGGRGGGARAQPHAHGPGPQRPRGDGGHPPRRAGHGPLAPAGLHPLRDAGALRHVLGRHRPGAHPAPGLRRPRPQGRHVRLAGEPGPVPPPQPPRPAHLRRPRPGGRRRAARLLPRPPLEV</sequence>
<protein>
    <submittedName>
        <fullName evidence="2">tRNA-specific adenosine-34 deaminase</fullName>
        <ecNumber evidence="2">3.5.4.33</ecNumber>
    </submittedName>
</protein>
<evidence type="ECO:0000313" key="2">
    <source>
        <dbReference type="EMBL" id="CAA9356054.1"/>
    </source>
</evidence>
<name>A0A6J4MBZ8_9BACT</name>
<accession>A0A6J4MBZ8</accession>
<reference evidence="2" key="1">
    <citation type="submission" date="2020-02" db="EMBL/GenBank/DDBJ databases">
        <authorList>
            <person name="Meier V. D."/>
        </authorList>
    </citation>
    <scope>NUCLEOTIDE SEQUENCE</scope>
    <source>
        <strain evidence="2">AVDCRST_MAG68</strain>
    </source>
</reference>
<feature type="non-terminal residue" evidence="2">
    <location>
        <position position="1"/>
    </location>
</feature>
<keyword evidence="2" id="KW-0378">Hydrolase</keyword>
<feature type="compositionally biased region" description="Basic residues" evidence="1">
    <location>
        <begin position="126"/>
        <end position="140"/>
    </location>
</feature>
<evidence type="ECO:0000256" key="1">
    <source>
        <dbReference type="SAM" id="MobiDB-lite"/>
    </source>
</evidence>
<feature type="compositionally biased region" description="Basic residues" evidence="1">
    <location>
        <begin position="99"/>
        <end position="109"/>
    </location>
</feature>
<proteinExistence type="predicted"/>
<feature type="compositionally biased region" description="Gly residues" evidence="1">
    <location>
        <begin position="9"/>
        <end position="37"/>
    </location>
</feature>
<dbReference type="EMBL" id="CADCTW010000187">
    <property type="protein sequence ID" value="CAA9356054.1"/>
    <property type="molecule type" value="Genomic_DNA"/>
</dbReference>
<dbReference type="AlphaFoldDB" id="A0A6J4MBZ8"/>
<dbReference type="EC" id="3.5.4.33" evidence="2"/>
<dbReference type="GO" id="GO:0052717">
    <property type="term" value="F:tRNA-specific adenosine-34 deaminase activity"/>
    <property type="evidence" value="ECO:0007669"/>
    <property type="project" value="UniProtKB-EC"/>
</dbReference>